<dbReference type="InterPro" id="IPR052567">
    <property type="entry name" value="OP_Dioxygenase"/>
</dbReference>
<dbReference type="RefSeq" id="WP_278016100.1">
    <property type="nucleotide sequence ID" value="NZ_CP121106.1"/>
</dbReference>
<dbReference type="PANTHER" id="PTHR40202:SF1">
    <property type="entry name" value="HD DOMAIN-CONTAINING PROTEIN"/>
    <property type="match status" value="1"/>
</dbReference>
<reference evidence="2 3" key="1">
    <citation type="submission" date="2023-03" db="EMBL/GenBank/DDBJ databases">
        <title>Altererythrobacter sp. CAU 1644 isolated from sand.</title>
        <authorList>
            <person name="Kim W."/>
        </authorList>
    </citation>
    <scope>NUCLEOTIDE SEQUENCE [LARGE SCALE GENOMIC DNA]</scope>
    <source>
        <strain evidence="2 3">CAU 1644</strain>
    </source>
</reference>
<organism evidence="2 3">
    <name type="scientific">Altererythrobacter arenosus</name>
    <dbReference type="NCBI Taxonomy" id="3032592"/>
    <lineage>
        <taxon>Bacteria</taxon>
        <taxon>Pseudomonadati</taxon>
        <taxon>Pseudomonadota</taxon>
        <taxon>Alphaproteobacteria</taxon>
        <taxon>Sphingomonadales</taxon>
        <taxon>Erythrobacteraceae</taxon>
        <taxon>Altererythrobacter</taxon>
    </lineage>
</organism>
<evidence type="ECO:0000313" key="3">
    <source>
        <dbReference type="Proteomes" id="UP001215827"/>
    </source>
</evidence>
<dbReference type="EMBL" id="CP121106">
    <property type="protein sequence ID" value="WFL77342.1"/>
    <property type="molecule type" value="Genomic_DNA"/>
</dbReference>
<feature type="domain" description="HD" evidence="1">
    <location>
        <begin position="56"/>
        <end position="147"/>
    </location>
</feature>
<evidence type="ECO:0000313" key="2">
    <source>
        <dbReference type="EMBL" id="WFL77342.1"/>
    </source>
</evidence>
<proteinExistence type="predicted"/>
<sequence>MSATDKVSFTRMDAGTREDYALIEEHEAAYKADLPRRLMERLRAMGEGLSGYQVSRLEHSLQTATRARREGADADWVVAALLHDLGDELAPQNHDTLAASIIAPYVREECTWAVRHHGIFQFKYYGDKVGLDPDAREKYRANPHYAATVHFCEAWDQTSFDPAYASDDPESFAPELEQVFLRPAWDEAYLRPGFVTQFA</sequence>
<dbReference type="InterPro" id="IPR006674">
    <property type="entry name" value="HD_domain"/>
</dbReference>
<dbReference type="PANTHER" id="PTHR40202">
    <property type="match status" value="1"/>
</dbReference>
<gene>
    <name evidence="2" type="ORF">P7228_15330</name>
</gene>
<dbReference type="SUPFAM" id="SSF109604">
    <property type="entry name" value="HD-domain/PDEase-like"/>
    <property type="match status" value="1"/>
</dbReference>
<dbReference type="Gene3D" id="1.10.3210.10">
    <property type="entry name" value="Hypothetical protein af1432"/>
    <property type="match status" value="1"/>
</dbReference>
<dbReference type="Pfam" id="PF01966">
    <property type="entry name" value="HD"/>
    <property type="match status" value="1"/>
</dbReference>
<accession>A0ABY8FR64</accession>
<dbReference type="Proteomes" id="UP001215827">
    <property type="component" value="Chromosome"/>
</dbReference>
<protein>
    <submittedName>
        <fullName evidence="2">HD domain-containing protein</fullName>
    </submittedName>
</protein>
<evidence type="ECO:0000259" key="1">
    <source>
        <dbReference type="Pfam" id="PF01966"/>
    </source>
</evidence>
<name>A0ABY8FR64_9SPHN</name>
<keyword evidence="3" id="KW-1185">Reference proteome</keyword>